<dbReference type="Proteomes" id="UP000216789">
    <property type="component" value="Unassembled WGS sequence"/>
</dbReference>
<evidence type="ECO:0000256" key="2">
    <source>
        <dbReference type="ARBA" id="ARBA00023326"/>
    </source>
</evidence>
<evidence type="ECO:0000259" key="3">
    <source>
        <dbReference type="PROSITE" id="PS50853"/>
    </source>
</evidence>
<keyword evidence="1" id="KW-0326">Glycosidase</keyword>
<keyword evidence="2" id="KW-0624">Polysaccharide degradation</keyword>
<keyword evidence="1" id="KW-0378">Hydrolase</keyword>
<reference evidence="4 5" key="1">
    <citation type="journal article" date="2017" name="ISME J.">
        <title>Unveiling bifidobacterial biogeography across the mammalian branch of the tree of life.</title>
        <authorList>
            <person name="Milani C."/>
            <person name="Mangifesta M."/>
            <person name="Mancabelli L."/>
            <person name="Lugli G.A."/>
            <person name="James K."/>
            <person name="Duranti S."/>
            <person name="Turroni F."/>
            <person name="Ferrario C."/>
            <person name="Ossiprandi M.C."/>
            <person name="van Sinderen D."/>
            <person name="Ventura M."/>
        </authorList>
    </citation>
    <scope>NUCLEOTIDE SEQUENCE [LARGE SCALE GENOMIC DNA]</scope>
    <source>
        <strain evidence="4 5">1E</strain>
    </source>
</reference>
<evidence type="ECO:0000313" key="5">
    <source>
        <dbReference type="Proteomes" id="UP000216789"/>
    </source>
</evidence>
<gene>
    <name evidence="4" type="ORF">BPS1E_1907</name>
</gene>
<dbReference type="PROSITE" id="PS50853">
    <property type="entry name" value="FN3"/>
    <property type="match status" value="1"/>
</dbReference>
<keyword evidence="2" id="KW-0119">Carbohydrate metabolism</keyword>
<dbReference type="AlphaFoldDB" id="A0A267WJ24"/>
<comment type="caution">
    <text evidence="4">The sequence shown here is derived from an EMBL/GenBank/DDBJ whole genome shotgun (WGS) entry which is preliminary data.</text>
</comment>
<dbReference type="SUPFAM" id="SSF49265">
    <property type="entry name" value="Fibronectin type III"/>
    <property type="match status" value="1"/>
</dbReference>
<feature type="non-terminal residue" evidence="4">
    <location>
        <position position="1"/>
    </location>
</feature>
<dbReference type="GO" id="GO:0016798">
    <property type="term" value="F:hydrolase activity, acting on glycosyl bonds"/>
    <property type="evidence" value="ECO:0007669"/>
    <property type="project" value="UniProtKB-KW"/>
</dbReference>
<dbReference type="InterPro" id="IPR036116">
    <property type="entry name" value="FN3_sf"/>
</dbReference>
<evidence type="ECO:0000313" key="4">
    <source>
        <dbReference type="EMBL" id="PAC72605.1"/>
    </source>
</evidence>
<dbReference type="EMBL" id="MNLB01000028">
    <property type="protein sequence ID" value="PAC72605.1"/>
    <property type="molecule type" value="Genomic_DNA"/>
</dbReference>
<organism evidence="4 5">
    <name type="scientific">Bifidobacterium pseudocatenulatum</name>
    <dbReference type="NCBI Taxonomy" id="28026"/>
    <lineage>
        <taxon>Bacteria</taxon>
        <taxon>Bacillati</taxon>
        <taxon>Actinomycetota</taxon>
        <taxon>Actinomycetes</taxon>
        <taxon>Bifidobacteriales</taxon>
        <taxon>Bifidobacteriaceae</taxon>
        <taxon>Bifidobacterium</taxon>
    </lineage>
</organism>
<feature type="domain" description="Fibronectin type-III" evidence="3">
    <location>
        <begin position="379"/>
        <end position="485"/>
    </location>
</feature>
<dbReference type="InterPro" id="IPR013783">
    <property type="entry name" value="Ig-like_fold"/>
</dbReference>
<protein>
    <recommendedName>
        <fullName evidence="3">Fibronectin type-III domain-containing protein</fullName>
    </recommendedName>
</protein>
<dbReference type="InterPro" id="IPR003961">
    <property type="entry name" value="FN3_dom"/>
</dbReference>
<proteinExistence type="predicted"/>
<name>A0A267WJ24_BIFPS</name>
<dbReference type="Gene3D" id="2.60.40.10">
    <property type="entry name" value="Immunoglobulins"/>
    <property type="match status" value="2"/>
</dbReference>
<evidence type="ECO:0000256" key="1">
    <source>
        <dbReference type="ARBA" id="ARBA00023295"/>
    </source>
</evidence>
<sequence length="1028" mass="109504">SASMLHNDDGAISIEYSLLSGDAQAFDRELTDGLEVAVEVSDGTGYQEPDNARFVITGRSGKTDDRTRTVTYSGQSISWLLSKAENNDSSHLLADGDNKGKRPFYSSNPGVILKTLLDENKARGGVATGLTLGFDTAKDAGGAAWARKYTLYYSLGTDLQTILSSLVNGGGCDWRTSGRTLKMWNADGTALSRDLSKIVVLQLARDISEAPYEESISDLASTILVEGDNNLLFRMDNPAAPTPWGKWESYSSQGGVSDKDTAQAFMQSTLNDAARVRGQYTRDLVISDVDSLPLVDYHAGDWITAPTVSHGEKVRVQEIDLSMRQNEGLSCSIALNDIKYDASVRQAKKIKGITGGAALAGSEGGTTASSDRDHRVPKAPLGLIVQTDAYIGSDGYAHGLATAMWGAVTQATNDTSIEIGSYAVEWRKHVDGAPWHSAGTTDKTQLGFGGLDCGTQIEVRVRAVPTYSDKLGEWSSVFVATVESDVTPCSVPSKPILSSELGVVTIHWDGKTSTGAQMEPDFDYVEVGEGVNAAGMTVISATQSGRGDYLVTGLEAGSEHSYALRSVDHAGNRSDWSAIASVTVASAVPQETLDSINQDIARAEAEAKAAKTTADGKNRIFAQMYEPSHSGLRNGDLWYELDSDGHIGSVNVWNGWSFAAYSLVADSLLVPGSVDGGVLIKDGSIEAKNVHIGNGEILTELLKARKIVTDDVEAGQFRGYVFTGAIFQSSEAENTGVKLNSTSLQMWDSNHNQTVYLDGEGKSNLLTGTFQTRTSGHRIRISPDFKSHVIGGTETFVGDGLEFPAYNGSTAYNTHPTIASVIQSNQVGSMSEMDLWSGSVTKNDPAAFLRLQSKPREMGGTGSGGVTSTVKATANTNYDEPDESKKSSASLQLVGDGVDGSNAWLQARDANGTVGIGANIATGYVYLGGFLGGITNRFTFHGAAAWKAWWPNSGSKIATGASTQVNCTFSPTKFGHYYVVANADSQWAGIIAHPVNTGGQSGFQMKLYNADQPCPVEVWAEYLAYLVK</sequence>
<accession>A0A267WJ24</accession>
<dbReference type="GO" id="GO:0000272">
    <property type="term" value="P:polysaccharide catabolic process"/>
    <property type="evidence" value="ECO:0007669"/>
    <property type="project" value="UniProtKB-KW"/>
</dbReference>